<accession>A0A2P5B1E6</accession>
<organism evidence="2 3">
    <name type="scientific">Parasponia andersonii</name>
    <name type="common">Sponia andersonii</name>
    <dbReference type="NCBI Taxonomy" id="3476"/>
    <lineage>
        <taxon>Eukaryota</taxon>
        <taxon>Viridiplantae</taxon>
        <taxon>Streptophyta</taxon>
        <taxon>Embryophyta</taxon>
        <taxon>Tracheophyta</taxon>
        <taxon>Spermatophyta</taxon>
        <taxon>Magnoliopsida</taxon>
        <taxon>eudicotyledons</taxon>
        <taxon>Gunneridae</taxon>
        <taxon>Pentapetalae</taxon>
        <taxon>rosids</taxon>
        <taxon>fabids</taxon>
        <taxon>Rosales</taxon>
        <taxon>Cannabaceae</taxon>
        <taxon>Parasponia</taxon>
    </lineage>
</organism>
<reference evidence="3" key="1">
    <citation type="submission" date="2016-06" db="EMBL/GenBank/DDBJ databases">
        <title>Parallel loss of symbiosis genes in relatives of nitrogen-fixing non-legume Parasponia.</title>
        <authorList>
            <person name="Van Velzen R."/>
            <person name="Holmer R."/>
            <person name="Bu F."/>
            <person name="Rutten L."/>
            <person name="Van Zeijl A."/>
            <person name="Liu W."/>
            <person name="Santuari L."/>
            <person name="Cao Q."/>
            <person name="Sharma T."/>
            <person name="Shen D."/>
            <person name="Roswanjaya Y."/>
            <person name="Wardhani T."/>
            <person name="Kalhor M.S."/>
            <person name="Jansen J."/>
            <person name="Van den Hoogen J."/>
            <person name="Gungor B."/>
            <person name="Hartog M."/>
            <person name="Hontelez J."/>
            <person name="Verver J."/>
            <person name="Yang W.-C."/>
            <person name="Schijlen E."/>
            <person name="Repin R."/>
            <person name="Schilthuizen M."/>
            <person name="Schranz E."/>
            <person name="Heidstra R."/>
            <person name="Miyata K."/>
            <person name="Fedorova E."/>
            <person name="Kohlen W."/>
            <person name="Bisseling T."/>
            <person name="Smit S."/>
            <person name="Geurts R."/>
        </authorList>
    </citation>
    <scope>NUCLEOTIDE SEQUENCE [LARGE SCALE GENOMIC DNA]</scope>
    <source>
        <strain evidence="3">cv. WU1-14</strain>
    </source>
</reference>
<protein>
    <recommendedName>
        <fullName evidence="4">Aspartic peptidase domain containing protein</fullName>
    </recommendedName>
</protein>
<dbReference type="Gene3D" id="2.40.70.10">
    <property type="entry name" value="Acid Proteases"/>
    <property type="match status" value="1"/>
</dbReference>
<dbReference type="PANTHER" id="PTHR33240:SF15">
    <property type="entry name" value="GAG-PRO-LIKE PROTEIN"/>
    <property type="match status" value="1"/>
</dbReference>
<dbReference type="OrthoDB" id="1166097at2759"/>
<dbReference type="InterPro" id="IPR021109">
    <property type="entry name" value="Peptidase_aspartic_dom_sf"/>
</dbReference>
<dbReference type="AlphaFoldDB" id="A0A2P5B1E6"/>
<evidence type="ECO:0000256" key="1">
    <source>
        <dbReference type="SAM" id="MobiDB-lite"/>
    </source>
</evidence>
<dbReference type="CDD" id="cd00303">
    <property type="entry name" value="retropepsin_like"/>
    <property type="match status" value="1"/>
</dbReference>
<comment type="caution">
    <text evidence="2">The sequence shown here is derived from an EMBL/GenBank/DDBJ whole genome shotgun (WGS) entry which is preliminary data.</text>
</comment>
<name>A0A2P5B1E6_PARAD</name>
<dbReference type="Proteomes" id="UP000237105">
    <property type="component" value="Unassembled WGS sequence"/>
</dbReference>
<feature type="non-terminal residue" evidence="2">
    <location>
        <position position="1"/>
    </location>
</feature>
<gene>
    <name evidence="2" type="ORF">PanWU01x14_280340</name>
</gene>
<dbReference type="EMBL" id="JXTB01000387">
    <property type="protein sequence ID" value="PON42640.1"/>
    <property type="molecule type" value="Genomic_DNA"/>
</dbReference>
<proteinExistence type="predicted"/>
<dbReference type="PANTHER" id="PTHR33240">
    <property type="entry name" value="OS08G0508500 PROTEIN"/>
    <property type="match status" value="1"/>
</dbReference>
<feature type="region of interest" description="Disordered" evidence="1">
    <location>
        <begin position="1"/>
        <end position="48"/>
    </location>
</feature>
<evidence type="ECO:0000313" key="2">
    <source>
        <dbReference type="EMBL" id="PON42640.1"/>
    </source>
</evidence>
<evidence type="ECO:0000313" key="3">
    <source>
        <dbReference type="Proteomes" id="UP000237105"/>
    </source>
</evidence>
<evidence type="ECO:0008006" key="4">
    <source>
        <dbReference type="Google" id="ProtNLM"/>
    </source>
</evidence>
<sequence>PVESSHRKMPPSLKRQVDLGLRVRRAGPEDSADNLGRPELTQGREEKKKCLKKTKERVKCLSEMGHSVNHLRLEESCASAAPIAFTQQDLTTVHLPHDDPLVIKLQIDPALVRRVLINGGSSVDVLILSMFENMGLNRNALRPTCLPLFAFNSTKVSPLGVVTLKVYTAERCLDVDIVVIDCQSSFNIIMGRGWIHAMHGVASTLHQVLRCLSRDGTYTIDIKGD</sequence>
<keyword evidence="3" id="KW-1185">Reference proteome</keyword>